<comment type="caution">
    <text evidence="2">The sequence shown here is derived from an EMBL/GenBank/DDBJ whole genome shotgun (WGS) entry which is preliminary data.</text>
</comment>
<dbReference type="Pfam" id="PF00111">
    <property type="entry name" value="Fer2"/>
    <property type="match status" value="1"/>
</dbReference>
<feature type="domain" description="2Fe-2S ferredoxin-type" evidence="1">
    <location>
        <begin position="6"/>
        <end position="93"/>
    </location>
</feature>
<dbReference type="PROSITE" id="PS51085">
    <property type="entry name" value="2FE2S_FER_2"/>
    <property type="match status" value="1"/>
</dbReference>
<dbReference type="InterPro" id="IPR036010">
    <property type="entry name" value="2Fe-2S_ferredoxin-like_sf"/>
</dbReference>
<proteinExistence type="predicted"/>
<accession>A0A7Y0BR78</accession>
<dbReference type="RefSeq" id="WP_169494276.1">
    <property type="nucleotide sequence ID" value="NZ_JABBGM010000007.1"/>
</dbReference>
<evidence type="ECO:0000259" key="1">
    <source>
        <dbReference type="PROSITE" id="PS51085"/>
    </source>
</evidence>
<dbReference type="EMBL" id="JABBGM010000007">
    <property type="protein sequence ID" value="NML95039.1"/>
    <property type="molecule type" value="Genomic_DNA"/>
</dbReference>
<dbReference type="InterPro" id="IPR012675">
    <property type="entry name" value="Beta-grasp_dom_sf"/>
</dbReference>
<dbReference type="Gene3D" id="3.10.20.30">
    <property type="match status" value="1"/>
</dbReference>
<dbReference type="Proteomes" id="UP000583556">
    <property type="component" value="Unassembled WGS sequence"/>
</dbReference>
<keyword evidence="3" id="KW-1185">Reference proteome</keyword>
<protein>
    <submittedName>
        <fullName evidence="2">2Fe-2S iron-sulfur cluster binding domain-containing protein</fullName>
    </submittedName>
</protein>
<dbReference type="AlphaFoldDB" id="A0A7Y0BR78"/>
<reference evidence="2 3" key="1">
    <citation type="submission" date="2020-04" db="EMBL/GenBank/DDBJ databases">
        <title>Novosphingobium sp. TW-4 isolated from soil.</title>
        <authorList>
            <person name="Dahal R.H."/>
            <person name="Chaudhary D.K."/>
        </authorList>
    </citation>
    <scope>NUCLEOTIDE SEQUENCE [LARGE SCALE GENOMIC DNA]</scope>
    <source>
        <strain evidence="2 3">TW-4</strain>
    </source>
</reference>
<gene>
    <name evidence="2" type="ORF">HHL27_15305</name>
</gene>
<organism evidence="2 3">
    <name type="scientific">Novosphingobium olei</name>
    <dbReference type="NCBI Taxonomy" id="2728851"/>
    <lineage>
        <taxon>Bacteria</taxon>
        <taxon>Pseudomonadati</taxon>
        <taxon>Pseudomonadota</taxon>
        <taxon>Alphaproteobacteria</taxon>
        <taxon>Sphingomonadales</taxon>
        <taxon>Sphingomonadaceae</taxon>
        <taxon>Novosphingobium</taxon>
    </lineage>
</organism>
<dbReference type="InterPro" id="IPR001041">
    <property type="entry name" value="2Fe-2S_ferredoxin-type"/>
</dbReference>
<dbReference type="GO" id="GO:0051536">
    <property type="term" value="F:iron-sulfur cluster binding"/>
    <property type="evidence" value="ECO:0007669"/>
    <property type="project" value="InterPro"/>
</dbReference>
<sequence>MEDEAHQIRIVGGAKFACSEEERVLLAMERCGADGIGVGCRGGGCGFCRVRVIEGKYRTGKMSAAKVSLAAQAKGYVLACRLYPMTDLLIEVE</sequence>
<name>A0A7Y0BR78_9SPHN</name>
<dbReference type="SUPFAM" id="SSF54292">
    <property type="entry name" value="2Fe-2S ferredoxin-like"/>
    <property type="match status" value="1"/>
</dbReference>
<evidence type="ECO:0000313" key="3">
    <source>
        <dbReference type="Proteomes" id="UP000583556"/>
    </source>
</evidence>
<evidence type="ECO:0000313" key="2">
    <source>
        <dbReference type="EMBL" id="NML95039.1"/>
    </source>
</evidence>